<proteinExistence type="predicted"/>
<name>X1ILX7_9ZZZZ</name>
<organism evidence="1">
    <name type="scientific">marine sediment metagenome</name>
    <dbReference type="NCBI Taxonomy" id="412755"/>
    <lineage>
        <taxon>unclassified sequences</taxon>
        <taxon>metagenomes</taxon>
        <taxon>ecological metagenomes</taxon>
    </lineage>
</organism>
<dbReference type="AlphaFoldDB" id="X1ILX7"/>
<protein>
    <submittedName>
        <fullName evidence="1">Uncharacterized protein</fullName>
    </submittedName>
</protein>
<evidence type="ECO:0000313" key="1">
    <source>
        <dbReference type="EMBL" id="GAH83431.1"/>
    </source>
</evidence>
<sequence length="50" mass="5586">HRPNLMVWGVCENGNTIYDSLKSLSSAFSEYVKSKSNSSDKDVTFTSKKV</sequence>
<feature type="non-terminal residue" evidence="1">
    <location>
        <position position="1"/>
    </location>
</feature>
<accession>X1ILX7</accession>
<dbReference type="EMBL" id="BARU01035698">
    <property type="protein sequence ID" value="GAH83431.1"/>
    <property type="molecule type" value="Genomic_DNA"/>
</dbReference>
<reference evidence="1" key="1">
    <citation type="journal article" date="2014" name="Front. Microbiol.">
        <title>High frequency of phylogenetically diverse reductive dehalogenase-homologous genes in deep subseafloor sedimentary metagenomes.</title>
        <authorList>
            <person name="Kawai M."/>
            <person name="Futagami T."/>
            <person name="Toyoda A."/>
            <person name="Takaki Y."/>
            <person name="Nishi S."/>
            <person name="Hori S."/>
            <person name="Arai W."/>
            <person name="Tsubouchi T."/>
            <person name="Morono Y."/>
            <person name="Uchiyama I."/>
            <person name="Ito T."/>
            <person name="Fujiyama A."/>
            <person name="Inagaki F."/>
            <person name="Takami H."/>
        </authorList>
    </citation>
    <scope>NUCLEOTIDE SEQUENCE</scope>
    <source>
        <strain evidence="1">Expedition CK06-06</strain>
    </source>
</reference>
<comment type="caution">
    <text evidence="1">The sequence shown here is derived from an EMBL/GenBank/DDBJ whole genome shotgun (WGS) entry which is preliminary data.</text>
</comment>
<gene>
    <name evidence="1" type="ORF">S03H2_55830</name>
</gene>